<feature type="signal peptide" evidence="1">
    <location>
        <begin position="1"/>
        <end position="27"/>
    </location>
</feature>
<dbReference type="InterPro" id="IPR013766">
    <property type="entry name" value="Thioredoxin_domain"/>
</dbReference>
<dbReference type="EMBL" id="PGTL01000014">
    <property type="protein sequence ID" value="PJF42552.1"/>
    <property type="molecule type" value="Genomic_DNA"/>
</dbReference>
<dbReference type="Gene3D" id="3.40.30.10">
    <property type="entry name" value="Glutaredoxin"/>
    <property type="match status" value="1"/>
</dbReference>
<reference evidence="5 6" key="1">
    <citation type="submission" date="2017-11" db="EMBL/GenBank/DDBJ databases">
        <title>Evolution of Phototrophy in the Chloroflexi Phylum Driven by Horizontal Gene Transfer.</title>
        <authorList>
            <person name="Ward L.M."/>
            <person name="Hemp J."/>
            <person name="Shih P.M."/>
            <person name="Mcglynn S.E."/>
            <person name="Fischer W."/>
        </authorList>
    </citation>
    <scope>NUCLEOTIDE SEQUENCE [LARGE SCALE GENOMIC DNA]</scope>
    <source>
        <strain evidence="4">CP1_1M</strain>
        <strain evidence="3">JP3_13</strain>
    </source>
</reference>
<gene>
    <name evidence="3" type="ORF">CUN49_11715</name>
    <name evidence="4" type="ORF">CUN50_03710</name>
</gene>
<comment type="caution">
    <text evidence="4">The sequence shown here is derived from an EMBL/GenBank/DDBJ whole genome shotgun (WGS) entry which is preliminary data.</text>
</comment>
<accession>A0A2M8PYE5</accession>
<organism evidence="4 5">
    <name type="scientific">Candidatus Thermofonsia Clade 1 bacterium</name>
    <dbReference type="NCBI Taxonomy" id="2364210"/>
    <lineage>
        <taxon>Bacteria</taxon>
        <taxon>Bacillati</taxon>
        <taxon>Chloroflexota</taxon>
        <taxon>Candidatus Thermofontia</taxon>
        <taxon>Candidatus Thermofonsia Clade 1</taxon>
    </lineage>
</organism>
<dbReference type="EMBL" id="PGTM01000189">
    <property type="protein sequence ID" value="PJF35216.1"/>
    <property type="molecule type" value="Genomic_DNA"/>
</dbReference>
<evidence type="ECO:0000259" key="2">
    <source>
        <dbReference type="PROSITE" id="PS51352"/>
    </source>
</evidence>
<name>A0A2M8PYE5_9CHLR</name>
<evidence type="ECO:0000313" key="3">
    <source>
        <dbReference type="EMBL" id="PJF35216.1"/>
    </source>
</evidence>
<dbReference type="Proteomes" id="UP000228947">
    <property type="component" value="Unassembled WGS sequence"/>
</dbReference>
<sequence>MFKRTRLWAVALAIFLAVGGLAALARAQDELPAWMQIELVDAMTGERFTLADLLGKTILVEPMATWCSNCRRQMTETTKLIKQLEEDEDERLEQFVFLSLSIETNLKPEDLKTYAERNGFASTFAVMSEEMLRALVAEFGRSVANPPSSPSFIIRADGTFTAIKTGIETAETILAELEAEFVEVEAVGTAEPTAEVAWTPTPRK</sequence>
<accession>A0A2M8PCF1</accession>
<proteinExistence type="predicted"/>
<evidence type="ECO:0000256" key="1">
    <source>
        <dbReference type="SAM" id="SignalP"/>
    </source>
</evidence>
<dbReference type="InterPro" id="IPR050553">
    <property type="entry name" value="Thioredoxin_ResA/DsbE_sf"/>
</dbReference>
<evidence type="ECO:0000313" key="4">
    <source>
        <dbReference type="EMBL" id="PJF42552.1"/>
    </source>
</evidence>
<evidence type="ECO:0000313" key="5">
    <source>
        <dbReference type="Proteomes" id="UP000228947"/>
    </source>
</evidence>
<dbReference type="AlphaFoldDB" id="A0A2M8PYE5"/>
<dbReference type="PANTHER" id="PTHR42852:SF17">
    <property type="entry name" value="THIOREDOXIN-LIKE PROTEIN HI_1115"/>
    <property type="match status" value="1"/>
</dbReference>
<dbReference type="Proteomes" id="UP000229681">
    <property type="component" value="Unassembled WGS sequence"/>
</dbReference>
<protein>
    <recommendedName>
        <fullName evidence="2">Thioredoxin domain-containing protein</fullName>
    </recommendedName>
</protein>
<dbReference type="InterPro" id="IPR036249">
    <property type="entry name" value="Thioredoxin-like_sf"/>
</dbReference>
<dbReference type="SUPFAM" id="SSF52833">
    <property type="entry name" value="Thioredoxin-like"/>
    <property type="match status" value="1"/>
</dbReference>
<keyword evidence="1" id="KW-0732">Signal</keyword>
<evidence type="ECO:0000313" key="6">
    <source>
        <dbReference type="Proteomes" id="UP000229681"/>
    </source>
</evidence>
<feature type="chain" id="PRO_5033763133" description="Thioredoxin domain-containing protein" evidence="1">
    <location>
        <begin position="28"/>
        <end position="204"/>
    </location>
</feature>
<dbReference type="PANTHER" id="PTHR42852">
    <property type="entry name" value="THIOL:DISULFIDE INTERCHANGE PROTEIN DSBE"/>
    <property type="match status" value="1"/>
</dbReference>
<dbReference type="PROSITE" id="PS51352">
    <property type="entry name" value="THIOREDOXIN_2"/>
    <property type="match status" value="1"/>
</dbReference>
<feature type="domain" description="Thioredoxin" evidence="2">
    <location>
        <begin position="25"/>
        <end position="182"/>
    </location>
</feature>